<feature type="domain" description="Nudix hydrolase" evidence="8">
    <location>
        <begin position="19"/>
        <end position="154"/>
    </location>
</feature>
<evidence type="ECO:0000256" key="5">
    <source>
        <dbReference type="ARBA" id="ARBA00022801"/>
    </source>
</evidence>
<dbReference type="STRING" id="49390.A0A068V8S6"/>
<accession>A0A068V8S6</accession>
<sequence length="204" mass="23401">MVFPIPGKGRHLQRYNDQGCRLVVGCIPYRFKSEGSERTNNEVEVLLVSSPKSQEVMFPKGGWEFGESIKEAARRETLEEAGVLGNVEDELGIWRFKSKSQEIYHEGYMFPLLVTEELDPWPEKNVRKRAWMTVVEARDACKQWWMKEALDRLINRLPSPDELSPARPADEQEIALATPVEQRFVPAIQANIEEEQDVLPSSLS</sequence>
<dbReference type="Gramene" id="CDP16318">
    <property type="protein sequence ID" value="CDP16318"/>
    <property type="gene ID" value="GSCOC_T00018115001"/>
</dbReference>
<dbReference type="OMA" id="PYRYKDN"/>
<keyword evidence="4" id="KW-0479">Metal-binding</keyword>
<comment type="cofactor">
    <cofactor evidence="2">
        <name>Mg(2+)</name>
        <dbReference type="ChEBI" id="CHEBI:18420"/>
    </cofactor>
</comment>
<evidence type="ECO:0000313" key="10">
    <source>
        <dbReference type="Proteomes" id="UP000295252"/>
    </source>
</evidence>
<name>A0A068V8S6_COFCA</name>
<keyword evidence="5" id="KW-0378">Hydrolase</keyword>
<dbReference type="GO" id="GO:0046872">
    <property type="term" value="F:metal ion binding"/>
    <property type="evidence" value="ECO:0007669"/>
    <property type="project" value="UniProtKB-KW"/>
</dbReference>
<dbReference type="PROSITE" id="PS00893">
    <property type="entry name" value="NUDIX_BOX"/>
    <property type="match status" value="1"/>
</dbReference>
<keyword evidence="10" id="KW-1185">Reference proteome</keyword>
<keyword evidence="7" id="KW-0464">Manganese</keyword>
<dbReference type="PhylomeDB" id="A0A068V8S6"/>
<dbReference type="SUPFAM" id="SSF55811">
    <property type="entry name" value="Nudix"/>
    <property type="match status" value="1"/>
</dbReference>
<dbReference type="Gene3D" id="3.90.79.10">
    <property type="entry name" value="Nucleoside Triphosphate Pyrophosphohydrolase"/>
    <property type="match status" value="1"/>
</dbReference>
<evidence type="ECO:0000259" key="8">
    <source>
        <dbReference type="PROSITE" id="PS51462"/>
    </source>
</evidence>
<dbReference type="OrthoDB" id="2011998at2759"/>
<evidence type="ECO:0000256" key="7">
    <source>
        <dbReference type="ARBA" id="ARBA00023211"/>
    </source>
</evidence>
<dbReference type="FunCoup" id="A0A068V8S6">
    <property type="interactions" value="1272"/>
</dbReference>
<dbReference type="InterPro" id="IPR000086">
    <property type="entry name" value="NUDIX_hydrolase_dom"/>
</dbReference>
<dbReference type="InterPro" id="IPR047198">
    <property type="entry name" value="DDP-like_NUDIX"/>
</dbReference>
<dbReference type="AlphaFoldDB" id="A0A068V8S6"/>
<dbReference type="Pfam" id="PF00293">
    <property type="entry name" value="NUDIX"/>
    <property type="match status" value="1"/>
</dbReference>
<dbReference type="InterPro" id="IPR020084">
    <property type="entry name" value="NUDIX_hydrolase_CS"/>
</dbReference>
<evidence type="ECO:0000256" key="2">
    <source>
        <dbReference type="ARBA" id="ARBA00001946"/>
    </source>
</evidence>
<organism evidence="9 10">
    <name type="scientific">Coffea canephora</name>
    <name type="common">Robusta coffee</name>
    <dbReference type="NCBI Taxonomy" id="49390"/>
    <lineage>
        <taxon>Eukaryota</taxon>
        <taxon>Viridiplantae</taxon>
        <taxon>Streptophyta</taxon>
        <taxon>Embryophyta</taxon>
        <taxon>Tracheophyta</taxon>
        <taxon>Spermatophyta</taxon>
        <taxon>Magnoliopsida</taxon>
        <taxon>eudicotyledons</taxon>
        <taxon>Gunneridae</taxon>
        <taxon>Pentapetalae</taxon>
        <taxon>asterids</taxon>
        <taxon>lamiids</taxon>
        <taxon>Gentianales</taxon>
        <taxon>Rubiaceae</taxon>
        <taxon>Ixoroideae</taxon>
        <taxon>Gardenieae complex</taxon>
        <taxon>Bertiereae - Coffeeae clade</taxon>
        <taxon>Coffeeae</taxon>
        <taxon>Coffea</taxon>
    </lineage>
</organism>
<dbReference type="InParanoid" id="A0A068V8S6"/>
<evidence type="ECO:0000313" key="9">
    <source>
        <dbReference type="EMBL" id="CDP16318.1"/>
    </source>
</evidence>
<dbReference type="PANTHER" id="PTHR12629">
    <property type="entry name" value="DIPHOSPHOINOSITOL POLYPHOSPHATE PHOSPHOHYDROLASE"/>
    <property type="match status" value="1"/>
</dbReference>
<dbReference type="InterPro" id="IPR015797">
    <property type="entry name" value="NUDIX_hydrolase-like_dom_sf"/>
</dbReference>
<keyword evidence="6" id="KW-0460">Magnesium</keyword>
<evidence type="ECO:0000256" key="6">
    <source>
        <dbReference type="ARBA" id="ARBA00022842"/>
    </source>
</evidence>
<comment type="cofactor">
    <cofactor evidence="1">
        <name>Mn(2+)</name>
        <dbReference type="ChEBI" id="CHEBI:29035"/>
    </cofactor>
</comment>
<dbReference type="EMBL" id="HG739204">
    <property type="protein sequence ID" value="CDP16318.1"/>
    <property type="molecule type" value="Genomic_DNA"/>
</dbReference>
<dbReference type="PANTHER" id="PTHR12629:SF62">
    <property type="entry name" value="NUDIX HYDROLASE 17, MITOCHONDRIAL"/>
    <property type="match status" value="1"/>
</dbReference>
<gene>
    <name evidence="9" type="ORF">GSCOC_T00018115001</name>
</gene>
<reference evidence="10" key="1">
    <citation type="journal article" date="2014" name="Science">
        <title>The coffee genome provides insight into the convergent evolution of caffeine biosynthesis.</title>
        <authorList>
            <person name="Denoeud F."/>
            <person name="Carretero-Paulet L."/>
            <person name="Dereeper A."/>
            <person name="Droc G."/>
            <person name="Guyot R."/>
            <person name="Pietrella M."/>
            <person name="Zheng C."/>
            <person name="Alberti A."/>
            <person name="Anthony F."/>
            <person name="Aprea G."/>
            <person name="Aury J.M."/>
            <person name="Bento P."/>
            <person name="Bernard M."/>
            <person name="Bocs S."/>
            <person name="Campa C."/>
            <person name="Cenci A."/>
            <person name="Combes M.C."/>
            <person name="Crouzillat D."/>
            <person name="Da Silva C."/>
            <person name="Daddiego L."/>
            <person name="De Bellis F."/>
            <person name="Dussert S."/>
            <person name="Garsmeur O."/>
            <person name="Gayraud T."/>
            <person name="Guignon V."/>
            <person name="Jahn K."/>
            <person name="Jamilloux V."/>
            <person name="Joet T."/>
            <person name="Labadie K."/>
            <person name="Lan T."/>
            <person name="Leclercq J."/>
            <person name="Lepelley M."/>
            <person name="Leroy T."/>
            <person name="Li L.T."/>
            <person name="Librado P."/>
            <person name="Lopez L."/>
            <person name="Munoz A."/>
            <person name="Noel B."/>
            <person name="Pallavicini A."/>
            <person name="Perrotta G."/>
            <person name="Poncet V."/>
            <person name="Pot D."/>
            <person name="Priyono X."/>
            <person name="Rigoreau M."/>
            <person name="Rouard M."/>
            <person name="Rozas J."/>
            <person name="Tranchant-Dubreuil C."/>
            <person name="VanBuren R."/>
            <person name="Zhang Q."/>
            <person name="Andrade A.C."/>
            <person name="Argout X."/>
            <person name="Bertrand B."/>
            <person name="de Kochko A."/>
            <person name="Graziosi G."/>
            <person name="Henry R.J."/>
            <person name="Jayarama X."/>
            <person name="Ming R."/>
            <person name="Nagai C."/>
            <person name="Rounsley S."/>
            <person name="Sankoff D."/>
            <person name="Giuliano G."/>
            <person name="Albert V.A."/>
            <person name="Wincker P."/>
            <person name="Lashermes P."/>
        </authorList>
    </citation>
    <scope>NUCLEOTIDE SEQUENCE [LARGE SCALE GENOMIC DNA]</scope>
    <source>
        <strain evidence="10">cv. DH200-94</strain>
    </source>
</reference>
<dbReference type="PROSITE" id="PS51462">
    <property type="entry name" value="NUDIX"/>
    <property type="match status" value="1"/>
</dbReference>
<evidence type="ECO:0000256" key="3">
    <source>
        <dbReference type="ARBA" id="ARBA00005582"/>
    </source>
</evidence>
<protein>
    <recommendedName>
        <fullName evidence="8">Nudix hydrolase domain-containing protein</fullName>
    </recommendedName>
</protein>
<evidence type="ECO:0000256" key="4">
    <source>
        <dbReference type="ARBA" id="ARBA00022723"/>
    </source>
</evidence>
<dbReference type="GO" id="GO:0005634">
    <property type="term" value="C:nucleus"/>
    <property type="evidence" value="ECO:0007669"/>
    <property type="project" value="TreeGrafter"/>
</dbReference>
<dbReference type="CDD" id="cd04666">
    <property type="entry name" value="NUDIX_DIPP2_like_Nudt4"/>
    <property type="match status" value="1"/>
</dbReference>
<proteinExistence type="inferred from homology"/>
<evidence type="ECO:0000256" key="1">
    <source>
        <dbReference type="ARBA" id="ARBA00001936"/>
    </source>
</evidence>
<dbReference type="Proteomes" id="UP000295252">
    <property type="component" value="Chromosome III"/>
</dbReference>
<dbReference type="GO" id="GO:0016462">
    <property type="term" value="F:pyrophosphatase activity"/>
    <property type="evidence" value="ECO:0007669"/>
    <property type="project" value="InterPro"/>
</dbReference>
<dbReference type="FunFam" id="3.90.79.10:FF:000022">
    <property type="entry name" value="Nudix hydrolase 17, mitochondrial"/>
    <property type="match status" value="1"/>
</dbReference>
<comment type="similarity">
    <text evidence="3">Belongs to the Nudix hydrolase family.</text>
</comment>
<dbReference type="GO" id="GO:0005737">
    <property type="term" value="C:cytoplasm"/>
    <property type="evidence" value="ECO:0007669"/>
    <property type="project" value="TreeGrafter"/>
</dbReference>